<accession>A7VT17</accession>
<dbReference type="EMBL" id="NOXF01000005">
    <property type="protein sequence ID" value="PEQ24566.1"/>
    <property type="molecule type" value="Genomic_DNA"/>
</dbReference>
<gene>
    <name evidence="2" type="ORF">CH238_08370</name>
    <name evidence="1" type="ORF">CLOLEP_01708</name>
</gene>
<dbReference type="OrthoDB" id="2064916at2"/>
<evidence type="ECO:0000313" key="1">
    <source>
        <dbReference type="EMBL" id="EDO61313.1"/>
    </source>
</evidence>
<comment type="caution">
    <text evidence="1">The sequence shown here is derived from an EMBL/GenBank/DDBJ whole genome shotgun (WGS) entry which is preliminary data.</text>
</comment>
<keyword evidence="4" id="KW-1185">Reference proteome</keyword>
<sequence>MTDYYRVSTDFLLGRNTQTDPRPDWLQPLDPKALPAFYETPVYVWDKGWAFVDAVEKLLRFADGETLLISDVQSVSFLPPS</sequence>
<dbReference type="HOGENOM" id="CLU_2567818_0_0_9"/>
<dbReference type="Proteomes" id="UP000003490">
    <property type="component" value="Unassembled WGS sequence"/>
</dbReference>
<protein>
    <submittedName>
        <fullName evidence="1">Uncharacterized protein</fullName>
    </submittedName>
</protein>
<dbReference type="EMBL" id="ABCB02000018">
    <property type="protein sequence ID" value="EDO61313.1"/>
    <property type="molecule type" value="Genomic_DNA"/>
</dbReference>
<name>A7VT17_9FIRM</name>
<dbReference type="Proteomes" id="UP000220611">
    <property type="component" value="Unassembled WGS sequence"/>
</dbReference>
<reference evidence="1 3" key="2">
    <citation type="submission" date="2007-08" db="EMBL/GenBank/DDBJ databases">
        <authorList>
            <person name="Fulton L."/>
            <person name="Clifton S."/>
            <person name="Fulton B."/>
            <person name="Xu J."/>
            <person name="Minx P."/>
            <person name="Pepin K.H."/>
            <person name="Johnson M."/>
            <person name="Thiruvilangam P."/>
            <person name="Bhonagiri V."/>
            <person name="Nash W.E."/>
            <person name="Wang C."/>
            <person name="Mardis E.R."/>
            <person name="Wilson R.K."/>
        </authorList>
    </citation>
    <scope>NUCLEOTIDE SEQUENCE [LARGE SCALE GENOMIC DNA]</scope>
    <source>
        <strain evidence="1 3">DSM 753</strain>
    </source>
</reference>
<reference evidence="1 3" key="1">
    <citation type="submission" date="2007-08" db="EMBL/GenBank/DDBJ databases">
        <title>Draft genome sequence of Clostridium leptum (DSM 753).</title>
        <authorList>
            <person name="Sudarsanam P."/>
            <person name="Ley R."/>
            <person name="Guruge J."/>
            <person name="Turnbaugh P.J."/>
            <person name="Mahowald M."/>
            <person name="Liep D."/>
            <person name="Gordon J."/>
        </authorList>
    </citation>
    <scope>NUCLEOTIDE SEQUENCE [LARGE SCALE GENOMIC DNA]</scope>
    <source>
        <strain evidence="1 3">DSM 753</strain>
    </source>
</reference>
<dbReference type="eggNOG" id="ENOG502Z9A7">
    <property type="taxonomic scope" value="Bacteria"/>
</dbReference>
<proteinExistence type="predicted"/>
<evidence type="ECO:0000313" key="3">
    <source>
        <dbReference type="Proteomes" id="UP000003490"/>
    </source>
</evidence>
<dbReference type="AlphaFoldDB" id="A7VT17"/>
<evidence type="ECO:0000313" key="4">
    <source>
        <dbReference type="Proteomes" id="UP000220611"/>
    </source>
</evidence>
<evidence type="ECO:0000313" key="2">
    <source>
        <dbReference type="EMBL" id="PEQ24566.1"/>
    </source>
</evidence>
<reference evidence="2 4" key="3">
    <citation type="submission" date="2017-07" db="EMBL/GenBank/DDBJ databases">
        <title>Prevalence of linear plasmids in Cutibacterium (Propionibacterium) acnes isolates obtained from prostatic tissue.</title>
        <authorList>
            <person name="Davidsson S."/>
            <person name="Carlsson J."/>
            <person name="Molling P."/>
            <person name="Andren O."/>
            <person name="Andersson S.-O."/>
            <person name="Brzuszkiewicz E."/>
            <person name="Poehlein A."/>
            <person name="Al-Zeer M."/>
            <person name="Brinkmann V."/>
            <person name="Scavenius C."/>
            <person name="Nazipi S."/>
            <person name="Soderquist B."/>
            <person name="Bruggemann H."/>
        </authorList>
    </citation>
    <scope>NUCLEOTIDE SEQUENCE [LARGE SCALE GENOMIC DNA]</scope>
    <source>
        <strain evidence="2 4">DSM 753</strain>
    </source>
</reference>
<organism evidence="1 3">
    <name type="scientific">[Clostridium] leptum DSM 753</name>
    <dbReference type="NCBI Taxonomy" id="428125"/>
    <lineage>
        <taxon>Bacteria</taxon>
        <taxon>Bacillati</taxon>
        <taxon>Bacillota</taxon>
        <taxon>Clostridia</taxon>
        <taxon>Eubacteriales</taxon>
        <taxon>Oscillospiraceae</taxon>
        <taxon>Oscillospiraceae incertae sedis</taxon>
    </lineage>
</organism>